<evidence type="ECO:0000313" key="2">
    <source>
        <dbReference type="Proteomes" id="UP000186351"/>
    </source>
</evidence>
<accession>A0A1Z2XEF1</accession>
<protein>
    <recommendedName>
        <fullName evidence="3">Acyltransferase</fullName>
    </recommendedName>
</protein>
<evidence type="ECO:0000313" key="1">
    <source>
        <dbReference type="EMBL" id="ANU62695.1"/>
    </source>
</evidence>
<name>A0A1B1S7B9_9BACT</name>
<dbReference type="PANTHER" id="PTHR23416">
    <property type="entry name" value="SIALIC ACID SYNTHASE-RELATED"/>
    <property type="match status" value="1"/>
</dbReference>
<reference evidence="2" key="1">
    <citation type="submission" date="2016-04" db="EMBL/GenBank/DDBJ databases">
        <title>Complete Genome Sequences of Twelve Strains of a Stable Defined Moderately Diverse Mouse Microbiota 2 (sDMDMm2).</title>
        <authorList>
            <person name="Uchimura Y."/>
            <person name="Wyss M."/>
            <person name="Brugiroux S."/>
            <person name="Limenitakis J.P."/>
            <person name="Stecher B."/>
            <person name="McCoy K.D."/>
            <person name="Macpherson A.J."/>
        </authorList>
    </citation>
    <scope>NUCLEOTIDE SEQUENCE [LARGE SCALE GENOMIC DNA]</scope>
    <source>
        <strain evidence="2">YL27</strain>
    </source>
</reference>
<dbReference type="KEGG" id="pary:A4V02_02445"/>
<dbReference type="RefSeq" id="WP_068960075.1">
    <property type="nucleotide sequence ID" value="NZ_CAJTAP010000002.1"/>
</dbReference>
<dbReference type="CDD" id="cd04647">
    <property type="entry name" value="LbH_MAT_like"/>
    <property type="match status" value="1"/>
</dbReference>
<dbReference type="Gene3D" id="2.160.10.10">
    <property type="entry name" value="Hexapeptide repeat proteins"/>
    <property type="match status" value="1"/>
</dbReference>
<dbReference type="Proteomes" id="UP000186351">
    <property type="component" value="Chromosome"/>
</dbReference>
<dbReference type="GeneID" id="65535700"/>
<dbReference type="PANTHER" id="PTHR23416:SF78">
    <property type="entry name" value="LIPOPOLYSACCHARIDE BIOSYNTHESIS O-ACETYL TRANSFERASE WBBJ-RELATED"/>
    <property type="match status" value="1"/>
</dbReference>
<sequence length="189" mass="21014">MSKIKEIIKNLLGRYYSLRYNIINSGGLYVGMGTKIVNRGHLSCGRGVKIRPSVYLCCDHNARLVFGDNCEIGNHSTIFSYGEIVFGDGVLTAPNVHIVDHNHEYEDPFTHIYKQGVRYNPGDRVVIGDGSWLGKNVVVIGNVSIGKNCVIAANSVVTKDVPDYSIAAGIPARVIKRYDFDRKEWVKLQ</sequence>
<keyword evidence="2" id="KW-1185">Reference proteome</keyword>
<proteinExistence type="predicted"/>
<evidence type="ECO:0008006" key="3">
    <source>
        <dbReference type="Google" id="ProtNLM"/>
    </source>
</evidence>
<dbReference type="STRING" id="1796646.A4V02_02445"/>
<dbReference type="AlphaFoldDB" id="A0A1B1S7B9"/>
<dbReference type="InterPro" id="IPR011004">
    <property type="entry name" value="Trimer_LpxA-like_sf"/>
</dbReference>
<dbReference type="OrthoDB" id="9812571at2"/>
<dbReference type="Pfam" id="PF00132">
    <property type="entry name" value="Hexapep"/>
    <property type="match status" value="1"/>
</dbReference>
<dbReference type="InterPro" id="IPR051159">
    <property type="entry name" value="Hexapeptide_acetyltransf"/>
</dbReference>
<organism evidence="1 2">
    <name type="scientific">Muribaculum intestinale</name>
    <dbReference type="NCBI Taxonomy" id="1796646"/>
    <lineage>
        <taxon>Bacteria</taxon>
        <taxon>Pseudomonadati</taxon>
        <taxon>Bacteroidota</taxon>
        <taxon>Bacteroidia</taxon>
        <taxon>Bacteroidales</taxon>
        <taxon>Muribaculaceae</taxon>
        <taxon>Muribaculum</taxon>
    </lineage>
</organism>
<accession>A0A1B1S7B9</accession>
<dbReference type="EMBL" id="CP015402">
    <property type="protein sequence ID" value="ANU62695.1"/>
    <property type="molecule type" value="Genomic_DNA"/>
</dbReference>
<gene>
    <name evidence="1" type="ORF">A4V02_02445</name>
</gene>
<dbReference type="InterPro" id="IPR001451">
    <property type="entry name" value="Hexapep"/>
</dbReference>
<dbReference type="SUPFAM" id="SSF51161">
    <property type="entry name" value="Trimeric LpxA-like enzymes"/>
    <property type="match status" value="1"/>
</dbReference>